<gene>
    <name evidence="7" type="ORF">ELAC_2020</name>
</gene>
<feature type="transmembrane region" description="Helical" evidence="5">
    <location>
        <begin position="138"/>
        <end position="156"/>
    </location>
</feature>
<dbReference type="Gene3D" id="1.20.1540.10">
    <property type="entry name" value="Rhomboid-like"/>
    <property type="match status" value="1"/>
</dbReference>
<dbReference type="AlphaFoldDB" id="A0A0H5DRU5"/>
<name>A0A0H5DRU5_9BACT</name>
<sequence length="298" mass="33619">MNRDYQHPGPADTPLVIKRLILITALSALFSSLAEVFVNAVFALPGPQTFLALNTSYLFQGFLFQLVTYPLTYGTPGEGVTFFYMITLAIHLYVMWIMGTNIVERMGTRAFVKLYLYSTLLGGIGGAAFAYLNHTSAILTGCTPQVLAILVAWTALNGEGRLFLMFPLSIKAKWLTLIVLLFTLIPPLSALDFPLFAFNACGAMTGWLFALTSWHLKSPWRLIKSAEDNLLIFLARAKLYFRKKSGSKIIDIRSFREDTDEEFMDDMLEKISKFGEGSLTARERKRMQRISRQKNQPR</sequence>
<dbReference type="OrthoDB" id="22149at2"/>
<dbReference type="GO" id="GO:0004252">
    <property type="term" value="F:serine-type endopeptidase activity"/>
    <property type="evidence" value="ECO:0007669"/>
    <property type="project" value="InterPro"/>
</dbReference>
<comment type="subcellular location">
    <subcellularLocation>
        <location evidence="1">Membrane</location>
        <topology evidence="1">Multi-pass membrane protein</topology>
    </subcellularLocation>
</comment>
<dbReference type="RefSeq" id="WP_098039211.1">
    <property type="nucleotide sequence ID" value="NZ_CWGJ01000027.1"/>
</dbReference>
<keyword evidence="4 5" id="KW-0472">Membrane</keyword>
<dbReference type="InterPro" id="IPR022764">
    <property type="entry name" value="Peptidase_S54_rhomboid_dom"/>
</dbReference>
<feature type="transmembrane region" description="Helical" evidence="5">
    <location>
        <begin position="81"/>
        <end position="102"/>
    </location>
</feature>
<dbReference type="Proteomes" id="UP000220251">
    <property type="component" value="Unassembled WGS sequence"/>
</dbReference>
<evidence type="ECO:0000256" key="3">
    <source>
        <dbReference type="ARBA" id="ARBA00022989"/>
    </source>
</evidence>
<dbReference type="GO" id="GO:0016020">
    <property type="term" value="C:membrane"/>
    <property type="evidence" value="ECO:0007669"/>
    <property type="project" value="UniProtKB-SubCell"/>
</dbReference>
<feature type="transmembrane region" description="Helical" evidence="5">
    <location>
        <begin position="195"/>
        <end position="216"/>
    </location>
</feature>
<feature type="transmembrane region" description="Helical" evidence="5">
    <location>
        <begin position="51"/>
        <end position="69"/>
    </location>
</feature>
<reference evidence="8" key="1">
    <citation type="submission" date="2015-06" db="EMBL/GenBank/DDBJ databases">
        <authorList>
            <person name="Bertelli C."/>
        </authorList>
    </citation>
    <scope>NUCLEOTIDE SEQUENCE [LARGE SCALE GENOMIC DNA]</scope>
    <source>
        <strain evidence="8">CRIB-30</strain>
    </source>
</reference>
<feature type="transmembrane region" description="Helical" evidence="5">
    <location>
        <begin position="114"/>
        <end position="132"/>
    </location>
</feature>
<dbReference type="Pfam" id="PF01694">
    <property type="entry name" value="Rhomboid"/>
    <property type="match status" value="1"/>
</dbReference>
<feature type="transmembrane region" description="Helical" evidence="5">
    <location>
        <begin position="168"/>
        <end position="189"/>
    </location>
</feature>
<evidence type="ECO:0000256" key="5">
    <source>
        <dbReference type="SAM" id="Phobius"/>
    </source>
</evidence>
<evidence type="ECO:0000313" key="8">
    <source>
        <dbReference type="Proteomes" id="UP000220251"/>
    </source>
</evidence>
<keyword evidence="8" id="KW-1185">Reference proteome</keyword>
<keyword evidence="3 5" id="KW-1133">Transmembrane helix</keyword>
<evidence type="ECO:0000256" key="4">
    <source>
        <dbReference type="ARBA" id="ARBA00023136"/>
    </source>
</evidence>
<feature type="transmembrane region" description="Helical" evidence="5">
    <location>
        <begin position="20"/>
        <end position="44"/>
    </location>
</feature>
<evidence type="ECO:0000256" key="2">
    <source>
        <dbReference type="ARBA" id="ARBA00022692"/>
    </source>
</evidence>
<proteinExistence type="predicted"/>
<organism evidence="7 8">
    <name type="scientific">Estrella lausannensis</name>
    <dbReference type="NCBI Taxonomy" id="483423"/>
    <lineage>
        <taxon>Bacteria</taxon>
        <taxon>Pseudomonadati</taxon>
        <taxon>Chlamydiota</taxon>
        <taxon>Chlamydiia</taxon>
        <taxon>Parachlamydiales</taxon>
        <taxon>Candidatus Criblamydiaceae</taxon>
        <taxon>Estrella</taxon>
    </lineage>
</organism>
<protein>
    <submittedName>
        <fullName evidence="7">Rhomboid family protein</fullName>
    </submittedName>
</protein>
<evidence type="ECO:0000259" key="6">
    <source>
        <dbReference type="Pfam" id="PF01694"/>
    </source>
</evidence>
<dbReference type="EMBL" id="CWGJ01000027">
    <property type="protein sequence ID" value="CRX39342.1"/>
    <property type="molecule type" value="Genomic_DNA"/>
</dbReference>
<evidence type="ECO:0000313" key="7">
    <source>
        <dbReference type="EMBL" id="CRX39342.1"/>
    </source>
</evidence>
<accession>A0A0H5DRU5</accession>
<feature type="domain" description="Peptidase S54 rhomboid" evidence="6">
    <location>
        <begin position="86"/>
        <end position="212"/>
    </location>
</feature>
<evidence type="ECO:0000256" key="1">
    <source>
        <dbReference type="ARBA" id="ARBA00004141"/>
    </source>
</evidence>
<keyword evidence="2 5" id="KW-0812">Transmembrane</keyword>
<dbReference type="InterPro" id="IPR035952">
    <property type="entry name" value="Rhomboid-like_sf"/>
</dbReference>
<dbReference type="SUPFAM" id="SSF144091">
    <property type="entry name" value="Rhomboid-like"/>
    <property type="match status" value="1"/>
</dbReference>